<keyword evidence="1" id="KW-0808">Transferase</keyword>
<dbReference type="InterPro" id="IPR019410">
    <property type="entry name" value="Methyltransf_16"/>
</dbReference>
<dbReference type="EMBL" id="OZ035828">
    <property type="protein sequence ID" value="CAL1609920.1"/>
    <property type="molecule type" value="Genomic_DNA"/>
</dbReference>
<dbReference type="Proteomes" id="UP001497482">
    <property type="component" value="Chromosome 6"/>
</dbReference>
<dbReference type="GO" id="GO:0032991">
    <property type="term" value="C:protein-containing complex"/>
    <property type="evidence" value="ECO:0007669"/>
    <property type="project" value="TreeGrafter"/>
</dbReference>
<dbReference type="PANTHER" id="PTHR14614">
    <property type="entry name" value="HEPATOCELLULAR CARCINOMA-ASSOCIATED ANTIGEN"/>
    <property type="match status" value="1"/>
</dbReference>
<sequence length="219" mass="24584">MEEETENPENPFPAEVCLFEETFSNDSVYRVGGQDLLIRQRFGGDLGVSAAVWDSAVQLSEFLQSLELKGKRVIELGSGTGLVGICAARLGAAVTLTDLPRVLPQLQHNVSANAPPGGWRLTPAVRPLSWGEDQHVFPPQWDLVLGADIVYLPHTFPSLLDTLLHLCGRSTLLLLCSKMRREHMTHTFYDQYLRREFQVELLRQDPEQNINIYTAALWT</sequence>
<organism evidence="3 4">
    <name type="scientific">Knipowitschia caucasica</name>
    <name type="common">Caucasian dwarf goby</name>
    <name type="synonym">Pomatoschistus caucasicus</name>
    <dbReference type="NCBI Taxonomy" id="637954"/>
    <lineage>
        <taxon>Eukaryota</taxon>
        <taxon>Metazoa</taxon>
        <taxon>Chordata</taxon>
        <taxon>Craniata</taxon>
        <taxon>Vertebrata</taxon>
        <taxon>Euteleostomi</taxon>
        <taxon>Actinopterygii</taxon>
        <taxon>Neopterygii</taxon>
        <taxon>Teleostei</taxon>
        <taxon>Neoteleostei</taxon>
        <taxon>Acanthomorphata</taxon>
        <taxon>Gobiaria</taxon>
        <taxon>Gobiiformes</taxon>
        <taxon>Gobioidei</taxon>
        <taxon>Gobiidae</taxon>
        <taxon>Gobiinae</taxon>
        <taxon>Knipowitschia</taxon>
    </lineage>
</organism>
<accession>A0AAV2M9K0</accession>
<evidence type="ECO:0000256" key="1">
    <source>
        <dbReference type="ARBA" id="ARBA00022603"/>
    </source>
</evidence>
<dbReference type="Gene3D" id="3.40.50.150">
    <property type="entry name" value="Vaccinia Virus protein VP39"/>
    <property type="match status" value="1"/>
</dbReference>
<dbReference type="GO" id="GO:0008168">
    <property type="term" value="F:methyltransferase activity"/>
    <property type="evidence" value="ECO:0007669"/>
    <property type="project" value="UniProtKB-KW"/>
</dbReference>
<dbReference type="SUPFAM" id="SSF53335">
    <property type="entry name" value="S-adenosyl-L-methionine-dependent methyltransferases"/>
    <property type="match status" value="1"/>
</dbReference>
<name>A0AAV2M9K0_KNICA</name>
<gene>
    <name evidence="3" type="ORF">KC01_LOCUS36598</name>
</gene>
<dbReference type="PANTHER" id="PTHR14614:SF5">
    <property type="entry name" value="EEF1A LYSINE METHYLTRANSFERASE 3"/>
    <property type="match status" value="1"/>
</dbReference>
<dbReference type="GO" id="GO:0032259">
    <property type="term" value="P:methylation"/>
    <property type="evidence" value="ECO:0007669"/>
    <property type="project" value="UniProtKB-KW"/>
</dbReference>
<protein>
    <recommendedName>
        <fullName evidence="5">EEF1A lysine methyltransferase 3</fullName>
    </recommendedName>
</protein>
<evidence type="ECO:0000256" key="2">
    <source>
        <dbReference type="ARBA" id="ARBA00022691"/>
    </source>
</evidence>
<dbReference type="GO" id="GO:0005829">
    <property type="term" value="C:cytosol"/>
    <property type="evidence" value="ECO:0007669"/>
    <property type="project" value="TreeGrafter"/>
</dbReference>
<keyword evidence="4" id="KW-1185">Reference proteome</keyword>
<dbReference type="InterPro" id="IPR029063">
    <property type="entry name" value="SAM-dependent_MTases_sf"/>
</dbReference>
<dbReference type="Pfam" id="PF10294">
    <property type="entry name" value="Methyltransf_16"/>
    <property type="match status" value="1"/>
</dbReference>
<evidence type="ECO:0008006" key="5">
    <source>
        <dbReference type="Google" id="ProtNLM"/>
    </source>
</evidence>
<evidence type="ECO:0000313" key="3">
    <source>
        <dbReference type="EMBL" id="CAL1609920.1"/>
    </source>
</evidence>
<reference evidence="3 4" key="1">
    <citation type="submission" date="2024-04" db="EMBL/GenBank/DDBJ databases">
        <authorList>
            <person name="Waldvogel A.-M."/>
            <person name="Schoenle A."/>
        </authorList>
    </citation>
    <scope>NUCLEOTIDE SEQUENCE [LARGE SCALE GENOMIC DNA]</scope>
</reference>
<keyword evidence="2" id="KW-0949">S-adenosyl-L-methionine</keyword>
<proteinExistence type="predicted"/>
<keyword evidence="1" id="KW-0489">Methyltransferase</keyword>
<dbReference type="AlphaFoldDB" id="A0AAV2M9K0"/>
<evidence type="ECO:0000313" key="4">
    <source>
        <dbReference type="Proteomes" id="UP001497482"/>
    </source>
</evidence>